<dbReference type="RefSeq" id="WP_177716939.1">
    <property type="nucleotide sequence ID" value="NZ_JACRSQ010000050.1"/>
</dbReference>
<dbReference type="InterPro" id="IPR052024">
    <property type="entry name" value="Methanogen_methyltrans"/>
</dbReference>
<dbReference type="AlphaFoldDB" id="A0A926DXD3"/>
<evidence type="ECO:0000259" key="1">
    <source>
        <dbReference type="Pfam" id="PF01208"/>
    </source>
</evidence>
<dbReference type="GO" id="GO:0004853">
    <property type="term" value="F:uroporphyrinogen decarboxylase activity"/>
    <property type="evidence" value="ECO:0007669"/>
    <property type="project" value="InterPro"/>
</dbReference>
<comment type="caution">
    <text evidence="2">The sequence shown here is derived from an EMBL/GenBank/DDBJ whole genome shotgun (WGS) entry which is preliminary data.</text>
</comment>
<sequence>MTNKELIRRVIEYNDPPRIGYDFNPPHEKDLRWVPTIQLRNAKYEPYLTWGTYPELKKLVPDFNGEVKYSVMGNLYGRLKKDGNGECIKGALEDDWSLLDSFEMPTIDMDFNASIRAMNLQDCQDFVMGSMPVGVFSTLRDLRVMDNALADTILEQDNVRRVLSMVQDIMVQIVRLGKDNGLDAVIIYDDWGMQHSTFVSPDIFRLLFKPVYQRVAAECHDRNMKLFVHSCGLVTGFIEDFIDAGVDVMQFDQPEIYGSANLARNYGGRMAFHCPVDIQKVMATGNREYIEKTAYEMVTAFKTICGGGLIAKDYPSWQDINVEQEWADWARKVIVQNSAL</sequence>
<evidence type="ECO:0000313" key="2">
    <source>
        <dbReference type="EMBL" id="MBC8545159.1"/>
    </source>
</evidence>
<dbReference type="Pfam" id="PF01208">
    <property type="entry name" value="URO-D"/>
    <property type="match status" value="1"/>
</dbReference>
<proteinExistence type="predicted"/>
<evidence type="ECO:0000313" key="3">
    <source>
        <dbReference type="Proteomes" id="UP000657006"/>
    </source>
</evidence>
<dbReference type="PANTHER" id="PTHR47099">
    <property type="entry name" value="METHYLCOBAMIDE:COM METHYLTRANSFERASE MTBA"/>
    <property type="match status" value="1"/>
</dbReference>
<dbReference type="EMBL" id="JACRSQ010000050">
    <property type="protein sequence ID" value="MBC8545159.1"/>
    <property type="molecule type" value="Genomic_DNA"/>
</dbReference>
<dbReference type="InterPro" id="IPR038071">
    <property type="entry name" value="UROD/MetE-like_sf"/>
</dbReference>
<gene>
    <name evidence="2" type="ORF">H8730_16600</name>
</gene>
<reference evidence="2" key="1">
    <citation type="submission" date="2020-08" db="EMBL/GenBank/DDBJ databases">
        <title>Genome public.</title>
        <authorList>
            <person name="Liu C."/>
            <person name="Sun Q."/>
        </authorList>
    </citation>
    <scope>NUCLEOTIDE SEQUENCE</scope>
    <source>
        <strain evidence="2">NSJ-32</strain>
    </source>
</reference>
<feature type="domain" description="Uroporphyrinogen decarboxylase (URO-D)" evidence="1">
    <location>
        <begin position="137"/>
        <end position="299"/>
    </location>
</feature>
<name>A0A926DXD3_9FIRM</name>
<dbReference type="Gene3D" id="3.20.20.210">
    <property type="match status" value="1"/>
</dbReference>
<accession>A0A926DXD3</accession>
<dbReference type="InterPro" id="IPR000257">
    <property type="entry name" value="Uroporphyrinogen_deCOase"/>
</dbReference>
<organism evidence="2 3">
    <name type="scientific">Bianquea renquensis</name>
    <dbReference type="NCBI Taxonomy" id="2763661"/>
    <lineage>
        <taxon>Bacteria</taxon>
        <taxon>Bacillati</taxon>
        <taxon>Bacillota</taxon>
        <taxon>Clostridia</taxon>
        <taxon>Eubacteriales</taxon>
        <taxon>Bianqueaceae</taxon>
        <taxon>Bianquea</taxon>
    </lineage>
</organism>
<dbReference type="Proteomes" id="UP000657006">
    <property type="component" value="Unassembled WGS sequence"/>
</dbReference>
<dbReference type="SUPFAM" id="SSF51726">
    <property type="entry name" value="UROD/MetE-like"/>
    <property type="match status" value="1"/>
</dbReference>
<dbReference type="GO" id="GO:0006779">
    <property type="term" value="P:porphyrin-containing compound biosynthetic process"/>
    <property type="evidence" value="ECO:0007669"/>
    <property type="project" value="InterPro"/>
</dbReference>
<keyword evidence="3" id="KW-1185">Reference proteome</keyword>
<protein>
    <recommendedName>
        <fullName evidence="1">Uroporphyrinogen decarboxylase (URO-D) domain-containing protein</fullName>
    </recommendedName>
</protein>
<dbReference type="PANTHER" id="PTHR47099:SF1">
    <property type="entry name" value="METHYLCOBAMIDE:COM METHYLTRANSFERASE MTBA"/>
    <property type="match status" value="1"/>
</dbReference>